<evidence type="ECO:0000313" key="4">
    <source>
        <dbReference type="Proteomes" id="UP001596031"/>
    </source>
</evidence>
<keyword evidence="4" id="KW-1185">Reference proteome</keyword>
<keyword evidence="2" id="KW-1133">Transmembrane helix</keyword>
<feature type="region of interest" description="Disordered" evidence="1">
    <location>
        <begin position="69"/>
        <end position="119"/>
    </location>
</feature>
<name>A0ABW0PJF2_9BURK</name>
<feature type="region of interest" description="Disordered" evidence="1">
    <location>
        <begin position="247"/>
        <end position="272"/>
    </location>
</feature>
<keyword evidence="2" id="KW-0812">Transmembrane</keyword>
<feature type="transmembrane region" description="Helical" evidence="2">
    <location>
        <begin position="126"/>
        <end position="143"/>
    </location>
</feature>
<dbReference type="Proteomes" id="UP001596031">
    <property type="component" value="Unassembled WGS sequence"/>
</dbReference>
<feature type="compositionally biased region" description="Pro residues" evidence="1">
    <location>
        <begin position="95"/>
        <end position="106"/>
    </location>
</feature>
<evidence type="ECO:0000256" key="1">
    <source>
        <dbReference type="SAM" id="MobiDB-lite"/>
    </source>
</evidence>
<evidence type="ECO:0000256" key="2">
    <source>
        <dbReference type="SAM" id="Phobius"/>
    </source>
</evidence>
<evidence type="ECO:0008006" key="5">
    <source>
        <dbReference type="Google" id="ProtNLM"/>
    </source>
</evidence>
<dbReference type="EMBL" id="JBHSMS010000036">
    <property type="protein sequence ID" value="MFC5511622.1"/>
    <property type="molecule type" value="Genomic_DNA"/>
</dbReference>
<gene>
    <name evidence="3" type="ORF">ACFPOU_10860</name>
</gene>
<organism evidence="3 4">
    <name type="scientific">Massilia jejuensis</name>
    <dbReference type="NCBI Taxonomy" id="648894"/>
    <lineage>
        <taxon>Bacteria</taxon>
        <taxon>Pseudomonadati</taxon>
        <taxon>Pseudomonadota</taxon>
        <taxon>Betaproteobacteria</taxon>
        <taxon>Burkholderiales</taxon>
        <taxon>Oxalobacteraceae</taxon>
        <taxon>Telluria group</taxon>
        <taxon>Massilia</taxon>
    </lineage>
</organism>
<feature type="compositionally biased region" description="Low complexity" evidence="1">
    <location>
        <begin position="107"/>
        <end position="118"/>
    </location>
</feature>
<feature type="compositionally biased region" description="Basic and acidic residues" evidence="1">
    <location>
        <begin position="247"/>
        <end position="265"/>
    </location>
</feature>
<reference evidence="4" key="1">
    <citation type="journal article" date="2019" name="Int. J. Syst. Evol. Microbiol.">
        <title>The Global Catalogue of Microorganisms (GCM) 10K type strain sequencing project: providing services to taxonomists for standard genome sequencing and annotation.</title>
        <authorList>
            <consortium name="The Broad Institute Genomics Platform"/>
            <consortium name="The Broad Institute Genome Sequencing Center for Infectious Disease"/>
            <person name="Wu L."/>
            <person name="Ma J."/>
        </authorList>
    </citation>
    <scope>NUCLEOTIDE SEQUENCE [LARGE SCALE GENOMIC DNA]</scope>
    <source>
        <strain evidence="4">CCUG 38813</strain>
    </source>
</reference>
<keyword evidence="2" id="KW-0472">Membrane</keyword>
<dbReference type="RefSeq" id="WP_379720617.1">
    <property type="nucleotide sequence ID" value="NZ_JBHSMS010000036.1"/>
</dbReference>
<evidence type="ECO:0000313" key="3">
    <source>
        <dbReference type="EMBL" id="MFC5511622.1"/>
    </source>
</evidence>
<accession>A0ABW0PJF2</accession>
<sequence length="272" mass="29164">MVRCIHAACGHALPRRVNFCPYCGTAQAAGNTRAQAAPLPAPSAGIAVDRQVPAEAVVAVASEARAAIPAPAARAETVPPSTAERTPAADQATPAPAPPPPRPQSPLPGATPAAGAPRPARRPVRLRWWLLALAALWAIWLIAKPSNRRIEAHMAKAIALAAECKPREAQSELIALRGTKATPEQLRKVQTSLNEASAACTRKRQRDKAWREAKSAVESAMSASAFERARSRLRAFTKRWGEDDATRAMKEDIDARQPEHPRADEVEAGMTY</sequence>
<protein>
    <recommendedName>
        <fullName evidence="5">Zinc ribbon protein</fullName>
    </recommendedName>
</protein>
<comment type="caution">
    <text evidence="3">The sequence shown here is derived from an EMBL/GenBank/DDBJ whole genome shotgun (WGS) entry which is preliminary data.</text>
</comment>
<proteinExistence type="predicted"/>